<feature type="transmembrane region" description="Helical" evidence="7">
    <location>
        <begin position="243"/>
        <end position="269"/>
    </location>
</feature>
<keyword evidence="10" id="KW-1185">Reference proteome</keyword>
<dbReference type="Proteomes" id="UP001620514">
    <property type="component" value="Unassembled WGS sequence"/>
</dbReference>
<feature type="transmembrane region" description="Helical" evidence="7">
    <location>
        <begin position="289"/>
        <end position="314"/>
    </location>
</feature>
<dbReference type="InterPro" id="IPR045621">
    <property type="entry name" value="BPD_transp_1_N"/>
</dbReference>
<comment type="subcellular location">
    <subcellularLocation>
        <location evidence="1 7">Cell membrane</location>
        <topology evidence="1 7">Multi-pass membrane protein</topology>
    </subcellularLocation>
</comment>
<organism evidence="9 10">
    <name type="scientific">Caballeronia udeis</name>
    <dbReference type="NCBI Taxonomy" id="1232866"/>
    <lineage>
        <taxon>Bacteria</taxon>
        <taxon>Pseudomonadati</taxon>
        <taxon>Pseudomonadota</taxon>
        <taxon>Betaproteobacteria</taxon>
        <taxon>Burkholderiales</taxon>
        <taxon>Burkholderiaceae</taxon>
        <taxon>Caballeronia</taxon>
    </lineage>
</organism>
<dbReference type="RefSeq" id="WP_404613768.1">
    <property type="nucleotide sequence ID" value="NZ_JBIYDN010000039.1"/>
</dbReference>
<dbReference type="PANTHER" id="PTHR43163:SF2">
    <property type="entry name" value="ABC TRANSPORTER PERMEASE PROTEIN"/>
    <property type="match status" value="1"/>
</dbReference>
<gene>
    <name evidence="9" type="ORF">ABH943_007911</name>
</gene>
<feature type="transmembrane region" description="Helical" evidence="7">
    <location>
        <begin position="134"/>
        <end position="162"/>
    </location>
</feature>
<comment type="similarity">
    <text evidence="7">Belongs to the binding-protein-dependent transport system permease family.</text>
</comment>
<keyword evidence="3" id="KW-1003">Cell membrane</keyword>
<evidence type="ECO:0000313" key="9">
    <source>
        <dbReference type="EMBL" id="MFK4447872.1"/>
    </source>
</evidence>
<proteinExistence type="inferred from homology"/>
<keyword evidence="4 7" id="KW-0812">Transmembrane</keyword>
<reference evidence="9 10" key="1">
    <citation type="submission" date="2024-11" db="EMBL/GenBank/DDBJ databases">
        <title>Using genomics to understand microbial adaptation to soil warming.</title>
        <authorList>
            <person name="Deangelis K.M. PhD."/>
        </authorList>
    </citation>
    <scope>NUCLEOTIDE SEQUENCE [LARGE SCALE GENOMIC DNA]</scope>
    <source>
        <strain evidence="9 10">GAS97</strain>
    </source>
</reference>
<dbReference type="PANTHER" id="PTHR43163">
    <property type="entry name" value="DIPEPTIDE TRANSPORT SYSTEM PERMEASE PROTEIN DPPB-RELATED"/>
    <property type="match status" value="1"/>
</dbReference>
<accession>A0ABW8MWT1</accession>
<evidence type="ECO:0000256" key="7">
    <source>
        <dbReference type="RuleBase" id="RU363032"/>
    </source>
</evidence>
<evidence type="ECO:0000256" key="3">
    <source>
        <dbReference type="ARBA" id="ARBA00022475"/>
    </source>
</evidence>
<evidence type="ECO:0000256" key="5">
    <source>
        <dbReference type="ARBA" id="ARBA00022989"/>
    </source>
</evidence>
<feature type="domain" description="ABC transmembrane type-1" evidence="8">
    <location>
        <begin position="95"/>
        <end position="312"/>
    </location>
</feature>
<dbReference type="EMBL" id="JBIYDN010000039">
    <property type="protein sequence ID" value="MFK4447872.1"/>
    <property type="molecule type" value="Genomic_DNA"/>
</dbReference>
<dbReference type="InterPro" id="IPR000515">
    <property type="entry name" value="MetI-like"/>
</dbReference>
<name>A0ABW8MWT1_9BURK</name>
<dbReference type="Gene3D" id="1.10.3720.10">
    <property type="entry name" value="MetI-like"/>
    <property type="match status" value="1"/>
</dbReference>
<feature type="transmembrane region" description="Helical" evidence="7">
    <location>
        <begin position="189"/>
        <end position="208"/>
    </location>
</feature>
<dbReference type="Pfam" id="PF19300">
    <property type="entry name" value="BPD_transp_1_N"/>
    <property type="match status" value="1"/>
</dbReference>
<evidence type="ECO:0000259" key="8">
    <source>
        <dbReference type="PROSITE" id="PS50928"/>
    </source>
</evidence>
<comment type="caution">
    <text evidence="9">The sequence shown here is derived from an EMBL/GenBank/DDBJ whole genome shotgun (WGS) entry which is preliminary data.</text>
</comment>
<evidence type="ECO:0000313" key="10">
    <source>
        <dbReference type="Proteomes" id="UP001620514"/>
    </source>
</evidence>
<dbReference type="PROSITE" id="PS50928">
    <property type="entry name" value="ABC_TM1"/>
    <property type="match status" value="1"/>
</dbReference>
<evidence type="ECO:0000256" key="1">
    <source>
        <dbReference type="ARBA" id="ARBA00004651"/>
    </source>
</evidence>
<dbReference type="InterPro" id="IPR035906">
    <property type="entry name" value="MetI-like_sf"/>
</dbReference>
<dbReference type="CDD" id="cd06261">
    <property type="entry name" value="TM_PBP2"/>
    <property type="match status" value="1"/>
</dbReference>
<evidence type="ECO:0000256" key="2">
    <source>
        <dbReference type="ARBA" id="ARBA00022448"/>
    </source>
</evidence>
<evidence type="ECO:0000256" key="4">
    <source>
        <dbReference type="ARBA" id="ARBA00022692"/>
    </source>
</evidence>
<sequence length="328" mass="35253">MNLSFLVGRALQAVLVLFVVSVLAFVLAHSVGDPVASILGFDATPAARAALRARMHLDAPLPQQYLFDVSNMLHGNFGVSYTAQRPVMDMFAERIPATLELAGAALLLSLVIGIPIGVLCAVHRHRKWPHAVMTSTVVGVSIPTFVLGIGMIFLFSVGLGWLPSFGRGEVAHLGFWSTGLLTSSGIESLIMPAIALALGQIALVARLVRTEMIGILKADFIRFARARGVPAGRLYARHALRNALIPIITVSGIQMGYLVAFAVVVEQVYQWPGMGTLFLQALSQTDVPVISAFLVFVAIFFVAVNLLVDFLYALTDPRLRVAGRATSH</sequence>
<dbReference type="SUPFAM" id="SSF161098">
    <property type="entry name" value="MetI-like"/>
    <property type="match status" value="1"/>
</dbReference>
<keyword evidence="2 7" id="KW-0813">Transport</keyword>
<keyword evidence="5 7" id="KW-1133">Transmembrane helix</keyword>
<protein>
    <submittedName>
        <fullName evidence="9">Peptide/nickel transport system permease protein</fullName>
    </submittedName>
</protein>
<evidence type="ECO:0000256" key="6">
    <source>
        <dbReference type="ARBA" id="ARBA00023136"/>
    </source>
</evidence>
<keyword evidence="6 7" id="KW-0472">Membrane</keyword>
<dbReference type="Pfam" id="PF00528">
    <property type="entry name" value="BPD_transp_1"/>
    <property type="match status" value="1"/>
</dbReference>
<feature type="transmembrane region" description="Helical" evidence="7">
    <location>
        <begin position="101"/>
        <end position="122"/>
    </location>
</feature>